<sequence length="93" mass="11146">MVFNFNRGLQYRCGLSKSVDSFGEFDEFQFEIDNQIEMAIENQIRMAIENQIEMEFYQFELDNSDDSYFIDTDDTYTTMANLILFHFLLIDHL</sequence>
<evidence type="ECO:0000313" key="1">
    <source>
        <dbReference type="EMBL" id="QPK65835.1"/>
    </source>
</evidence>
<keyword evidence="1" id="KW-0150">Chloroplast</keyword>
<organism evidence="1">
    <name type="scientific">Trifolium repens</name>
    <name type="common">Creeping white clover</name>
    <dbReference type="NCBI Taxonomy" id="3899"/>
    <lineage>
        <taxon>Eukaryota</taxon>
        <taxon>Viridiplantae</taxon>
        <taxon>Streptophyta</taxon>
        <taxon>Embryophyta</taxon>
        <taxon>Tracheophyta</taxon>
        <taxon>Spermatophyta</taxon>
        <taxon>Magnoliopsida</taxon>
        <taxon>eudicotyledons</taxon>
        <taxon>Gunneridae</taxon>
        <taxon>Pentapetalae</taxon>
        <taxon>rosids</taxon>
        <taxon>fabids</taxon>
        <taxon>Fabales</taxon>
        <taxon>Fabaceae</taxon>
        <taxon>Papilionoideae</taxon>
        <taxon>50 kb inversion clade</taxon>
        <taxon>NPAAA clade</taxon>
        <taxon>Hologalegina</taxon>
        <taxon>IRL clade</taxon>
        <taxon>Trifolieae</taxon>
        <taxon>Trifolium</taxon>
    </lineage>
</organism>
<reference evidence="1" key="1">
    <citation type="submission" date="2020-05" db="EMBL/GenBank/DDBJ databases">
        <title>The complete chloroplast genome sequence of Trifolium repens.</title>
        <authorList>
            <person name="Pang Y."/>
        </authorList>
    </citation>
    <scope>NUCLEOTIDE SEQUENCE</scope>
</reference>
<proteinExistence type="predicted"/>
<protein>
    <submittedName>
        <fullName evidence="1">Acetyl-CoA carboxylase subunit beta</fullName>
    </submittedName>
</protein>
<geneLocation type="chloroplast" evidence="1"/>
<dbReference type="EMBL" id="MT506238">
    <property type="protein sequence ID" value="QPK65835.1"/>
    <property type="molecule type" value="Genomic_DNA"/>
</dbReference>
<keyword evidence="1" id="KW-0934">Plastid</keyword>
<accession>A0A7T0P0L0</accession>
<name>A0A7T0P0L0_TRIRP</name>
<dbReference type="AlphaFoldDB" id="A0A7T0P0L0"/>